<dbReference type="Proteomes" id="UP000197019">
    <property type="component" value="Chromosome"/>
</dbReference>
<dbReference type="OrthoDB" id="1114838at2"/>
<dbReference type="EMBL" id="CP022129">
    <property type="protein sequence ID" value="ASF48304.1"/>
    <property type="molecule type" value="Genomic_DNA"/>
</dbReference>
<dbReference type="CDD" id="cd00761">
    <property type="entry name" value="Glyco_tranf_GTA_type"/>
    <property type="match status" value="1"/>
</dbReference>
<reference evidence="1 2" key="1">
    <citation type="submission" date="2017-06" db="EMBL/GenBank/DDBJ databases">
        <title>Genome Sequencing of the methanotroph Methylovulum psychrotolerants str. HV10-M2 isolated from a high-altitude environment.</title>
        <authorList>
            <person name="Mateos-Rivera A."/>
        </authorList>
    </citation>
    <scope>NUCLEOTIDE SEQUENCE [LARGE SCALE GENOMIC DNA]</scope>
    <source>
        <strain evidence="1 2">HV10_M2</strain>
    </source>
</reference>
<organism evidence="1 2">
    <name type="scientific">Methylovulum psychrotolerans</name>
    <dbReference type="NCBI Taxonomy" id="1704499"/>
    <lineage>
        <taxon>Bacteria</taxon>
        <taxon>Pseudomonadati</taxon>
        <taxon>Pseudomonadota</taxon>
        <taxon>Gammaproteobacteria</taxon>
        <taxon>Methylococcales</taxon>
        <taxon>Methylococcaceae</taxon>
        <taxon>Methylovulum</taxon>
    </lineage>
</organism>
<evidence type="ECO:0000313" key="1">
    <source>
        <dbReference type="EMBL" id="ASF48304.1"/>
    </source>
</evidence>
<sequence length="218" mass="23828">MSLSLTVVTHTDPRRARDLGPCLASVQAALTPACRHVVIPLAAETEDAFFAARYAALQLGEVVAFVDDDDTISPDALRLCLEALADNTLGVAFTDCMIVCTDGVARRAPPCRDYQAICRSPSALHHLAAIRTAYVSDRCLRLARQYQCGIEWLMKAEAALSQGAVRIPHIGYYYVNHPQQQQRTGNPAIRQRYSEAIKPLGEVLAGLPVRCCCCGWLT</sequence>
<evidence type="ECO:0000313" key="2">
    <source>
        <dbReference type="Proteomes" id="UP000197019"/>
    </source>
</evidence>
<dbReference type="KEGG" id="mpsy:CEK71_20785"/>
<dbReference type="InterPro" id="IPR029044">
    <property type="entry name" value="Nucleotide-diphossugar_trans"/>
</dbReference>
<protein>
    <recommendedName>
        <fullName evidence="3">Glycosyltransferase 2-like domain-containing protein</fullName>
    </recommendedName>
</protein>
<dbReference type="Gene3D" id="3.90.550.10">
    <property type="entry name" value="Spore Coat Polysaccharide Biosynthesis Protein SpsA, Chain A"/>
    <property type="match status" value="1"/>
</dbReference>
<proteinExistence type="predicted"/>
<evidence type="ECO:0008006" key="3">
    <source>
        <dbReference type="Google" id="ProtNLM"/>
    </source>
</evidence>
<dbReference type="AlphaFoldDB" id="A0A1Z4C497"/>
<gene>
    <name evidence="1" type="ORF">CEK71_20785</name>
</gene>
<dbReference type="RefSeq" id="WP_088621174.1">
    <property type="nucleotide sequence ID" value="NZ_CP022129.1"/>
</dbReference>
<accession>A0A1Z4C497</accession>
<dbReference type="SUPFAM" id="SSF53448">
    <property type="entry name" value="Nucleotide-diphospho-sugar transferases"/>
    <property type="match status" value="1"/>
</dbReference>
<keyword evidence="2" id="KW-1185">Reference proteome</keyword>
<name>A0A1Z4C497_9GAMM</name>